<protein>
    <recommendedName>
        <fullName evidence="2">TRASH domain-containing protein</fullName>
    </recommendedName>
</protein>
<comment type="caution">
    <text evidence="3">The sequence shown here is derived from an EMBL/GenBank/DDBJ whole genome shotgun (WGS) entry which is preliminary data.</text>
</comment>
<dbReference type="EMBL" id="LAQJ01000073">
    <property type="protein sequence ID" value="KKO20746.1"/>
    <property type="molecule type" value="Genomic_DNA"/>
</dbReference>
<evidence type="ECO:0000259" key="2">
    <source>
        <dbReference type="SMART" id="SM00746"/>
    </source>
</evidence>
<sequence length="106" mass="11476">MKRFGYFAGVVALVGMVMTTYVATSTYASGCCGTKEASAAEKADSKCLVCGKAIDKDKGVKVECEGKSVTLCCNDCAAAFKKDPCKFCDDEKCEKRKEHHHQEGHH</sequence>
<proteinExistence type="predicted"/>
<evidence type="ECO:0000256" key="1">
    <source>
        <dbReference type="SAM" id="SignalP"/>
    </source>
</evidence>
<gene>
    <name evidence="3" type="ORF">BROFUL_00528</name>
</gene>
<dbReference type="InterPro" id="IPR011017">
    <property type="entry name" value="TRASH_dom"/>
</dbReference>
<keyword evidence="4" id="KW-1185">Reference proteome</keyword>
<accession>A0A0M2V0N6</accession>
<organism evidence="3 4">
    <name type="scientific">Candidatus Brocadia fulgida</name>
    <dbReference type="NCBI Taxonomy" id="380242"/>
    <lineage>
        <taxon>Bacteria</taxon>
        <taxon>Pseudomonadati</taxon>
        <taxon>Planctomycetota</taxon>
        <taxon>Candidatus Brocadiia</taxon>
        <taxon>Candidatus Brocadiales</taxon>
        <taxon>Candidatus Brocadiaceae</taxon>
        <taxon>Candidatus Brocadia</taxon>
    </lineage>
</organism>
<evidence type="ECO:0000313" key="4">
    <source>
        <dbReference type="Proteomes" id="UP000034954"/>
    </source>
</evidence>
<dbReference type="AlphaFoldDB" id="A0A0M2V0N6"/>
<reference evidence="3 4" key="1">
    <citation type="journal article" date="2013" name="BMC Microbiol.">
        <title>Identification of the type II cytochrome c maturation pathway in anammox bacteria by comparative genomics.</title>
        <authorList>
            <person name="Ferousi C."/>
            <person name="Speth D.R."/>
            <person name="Reimann J."/>
            <person name="Op den Camp H.J."/>
            <person name="Allen J.W."/>
            <person name="Keltjens J.T."/>
            <person name="Jetten M.S."/>
        </authorList>
    </citation>
    <scope>NUCLEOTIDE SEQUENCE [LARGE SCALE GENOMIC DNA]</scope>
    <source>
        <strain evidence="3">RU1</strain>
    </source>
</reference>
<name>A0A0M2V0N6_9BACT</name>
<feature type="signal peptide" evidence="1">
    <location>
        <begin position="1"/>
        <end position="23"/>
    </location>
</feature>
<dbReference type="Proteomes" id="UP000034954">
    <property type="component" value="Unassembled WGS sequence"/>
</dbReference>
<dbReference type="SMART" id="SM00746">
    <property type="entry name" value="TRASH"/>
    <property type="match status" value="1"/>
</dbReference>
<keyword evidence="1" id="KW-0732">Signal</keyword>
<feature type="domain" description="TRASH" evidence="2">
    <location>
        <begin position="47"/>
        <end position="84"/>
    </location>
</feature>
<feature type="chain" id="PRO_5005644338" description="TRASH domain-containing protein" evidence="1">
    <location>
        <begin position="24"/>
        <end position="106"/>
    </location>
</feature>
<evidence type="ECO:0000313" key="3">
    <source>
        <dbReference type="EMBL" id="KKO20746.1"/>
    </source>
</evidence>